<sequence>TKILLSSSKPVQKSYVPKLHKGDVKDKFEAMQKAREERNQRRSRDEKQRRKEQYVREREWNRRKQEMKELLGSDEDDDTKVSKTEKGYVPKLIGTVKGKFAEMEKQRQEEERKRTEEERKRRIEQDMIEKRKIQRELAKKAQEIDDFNNTGTESAAEEGDDSLLVTVVPVKSTRTSGKMKIISENTGKERAEQGKTQDEEGKQKYEEQNQLLKEPKCLPFVQGENENSETQESLSPGKLKVTFEELERQRQENQRRQAEEEARQRLEEEKRAFEEARQRMINEGGDEESENAVKEFRPGKLRLSFEEIERQRREEEKRKAEEDARRRIEEEKRAFAEARKNMV</sequence>
<protein>
    <submittedName>
        <fullName evidence="2">NEXN protein</fullName>
    </submittedName>
</protein>
<feature type="compositionally biased region" description="Polar residues" evidence="1">
    <location>
        <begin position="224"/>
        <end position="234"/>
    </location>
</feature>
<keyword evidence="3" id="KW-1185">Reference proteome</keyword>
<feature type="compositionally biased region" description="Polar residues" evidence="1">
    <location>
        <begin position="1"/>
        <end position="11"/>
    </location>
</feature>
<evidence type="ECO:0000313" key="2">
    <source>
        <dbReference type="EMBL" id="NXQ17369.1"/>
    </source>
</evidence>
<dbReference type="PANTHER" id="PTHR21508">
    <property type="entry name" value="MITOGUARDIN"/>
    <property type="match status" value="1"/>
</dbReference>
<dbReference type="EMBL" id="WBNO01019362">
    <property type="protein sequence ID" value="NXQ17369.1"/>
    <property type="molecule type" value="Genomic_DNA"/>
</dbReference>
<dbReference type="GO" id="GO:0008053">
    <property type="term" value="P:mitochondrial fusion"/>
    <property type="evidence" value="ECO:0007669"/>
    <property type="project" value="TreeGrafter"/>
</dbReference>
<feature type="region of interest" description="Disordered" evidence="1">
    <location>
        <begin position="176"/>
        <end position="275"/>
    </location>
</feature>
<feature type="region of interest" description="Disordered" evidence="1">
    <location>
        <begin position="305"/>
        <end position="327"/>
    </location>
</feature>
<proteinExistence type="predicted"/>
<evidence type="ECO:0000256" key="1">
    <source>
        <dbReference type="SAM" id="MobiDB-lite"/>
    </source>
</evidence>
<feature type="compositionally biased region" description="Basic and acidic residues" evidence="1">
    <location>
        <begin position="241"/>
        <end position="275"/>
    </location>
</feature>
<feature type="region of interest" description="Disordered" evidence="1">
    <location>
        <begin position="1"/>
        <end position="57"/>
    </location>
</feature>
<feature type="non-terminal residue" evidence="2">
    <location>
        <position position="1"/>
    </location>
</feature>
<feature type="region of interest" description="Disordered" evidence="1">
    <location>
        <begin position="99"/>
        <end position="121"/>
    </location>
</feature>
<organism evidence="2 3">
    <name type="scientific">Peucedramus taeniatus</name>
    <name type="common">Olive warbler</name>
    <dbReference type="NCBI Taxonomy" id="135441"/>
    <lineage>
        <taxon>Eukaryota</taxon>
        <taxon>Metazoa</taxon>
        <taxon>Chordata</taxon>
        <taxon>Craniata</taxon>
        <taxon>Vertebrata</taxon>
        <taxon>Euteleostomi</taxon>
        <taxon>Archelosauria</taxon>
        <taxon>Archosauria</taxon>
        <taxon>Dinosauria</taxon>
        <taxon>Saurischia</taxon>
        <taxon>Theropoda</taxon>
        <taxon>Coelurosauria</taxon>
        <taxon>Aves</taxon>
        <taxon>Neognathae</taxon>
        <taxon>Neoaves</taxon>
        <taxon>Telluraves</taxon>
        <taxon>Australaves</taxon>
        <taxon>Passeriformes</taxon>
        <taxon>Passeroidea</taxon>
        <taxon>Fringillidae</taxon>
        <taxon>Peucedraminae</taxon>
        <taxon>Peucedramus</taxon>
    </lineage>
</organism>
<dbReference type="AlphaFoldDB" id="A0A852FHC1"/>
<feature type="compositionally biased region" description="Basic and acidic residues" evidence="1">
    <location>
        <begin position="186"/>
        <end position="207"/>
    </location>
</feature>
<accession>A0A852FHC1</accession>
<feature type="compositionally biased region" description="Basic and acidic residues" evidence="1">
    <location>
        <begin position="20"/>
        <end position="57"/>
    </location>
</feature>
<reference evidence="2" key="1">
    <citation type="submission" date="2019-09" db="EMBL/GenBank/DDBJ databases">
        <title>Bird 10,000 Genomes (B10K) Project - Family phase.</title>
        <authorList>
            <person name="Zhang G."/>
        </authorList>
    </citation>
    <scope>NUCLEOTIDE SEQUENCE</scope>
    <source>
        <strain evidence="2">B10K-DU-002-52</strain>
        <tissue evidence="2">Muscle</tissue>
    </source>
</reference>
<name>A0A852FHC1_PEUTA</name>
<comment type="caution">
    <text evidence="2">The sequence shown here is derived from an EMBL/GenBank/DDBJ whole genome shotgun (WGS) entry which is preliminary data.</text>
</comment>
<feature type="non-terminal residue" evidence="2">
    <location>
        <position position="343"/>
    </location>
</feature>
<evidence type="ECO:0000313" key="3">
    <source>
        <dbReference type="Proteomes" id="UP000629713"/>
    </source>
</evidence>
<dbReference type="PANTHER" id="PTHR21508:SF4">
    <property type="entry name" value="MITOGUARDIN 2"/>
    <property type="match status" value="1"/>
</dbReference>
<gene>
    <name evidence="2" type="primary">Nexn</name>
    <name evidence="2" type="ORF">PEUTAE_R09739</name>
</gene>
<dbReference type="Proteomes" id="UP000629713">
    <property type="component" value="Unassembled WGS sequence"/>
</dbReference>